<dbReference type="Pfam" id="PF12274">
    <property type="entry name" value="DUF3615"/>
    <property type="match status" value="1"/>
</dbReference>
<accession>A0AAV5F464</accession>
<dbReference type="Pfam" id="PF20235">
    <property type="entry name" value="PIR2-like_helical"/>
    <property type="match status" value="2"/>
</dbReference>
<organism evidence="4 5">
    <name type="scientific">Eleusine coracana subsp. coracana</name>
    <dbReference type="NCBI Taxonomy" id="191504"/>
    <lineage>
        <taxon>Eukaryota</taxon>
        <taxon>Viridiplantae</taxon>
        <taxon>Streptophyta</taxon>
        <taxon>Embryophyta</taxon>
        <taxon>Tracheophyta</taxon>
        <taxon>Spermatophyta</taxon>
        <taxon>Magnoliopsida</taxon>
        <taxon>Liliopsida</taxon>
        <taxon>Poales</taxon>
        <taxon>Poaceae</taxon>
        <taxon>PACMAD clade</taxon>
        <taxon>Chloridoideae</taxon>
        <taxon>Cynodonteae</taxon>
        <taxon>Eleusininae</taxon>
        <taxon>Eleusine</taxon>
    </lineage>
</organism>
<dbReference type="AlphaFoldDB" id="A0AAV5F464"/>
<gene>
    <name evidence="4" type="primary">gb17957</name>
    <name evidence="4" type="ORF">PR202_gb17957</name>
</gene>
<keyword evidence="5" id="KW-1185">Reference proteome</keyword>
<evidence type="ECO:0000313" key="4">
    <source>
        <dbReference type="EMBL" id="GJN29706.1"/>
    </source>
</evidence>
<comment type="caution">
    <text evidence="4">The sequence shown here is derived from an EMBL/GenBank/DDBJ whole genome shotgun (WGS) entry which is preliminary data.</text>
</comment>
<name>A0AAV5F464_ELECO</name>
<dbReference type="EMBL" id="BQKI01000081">
    <property type="protein sequence ID" value="GJN29706.1"/>
    <property type="molecule type" value="Genomic_DNA"/>
</dbReference>
<dbReference type="PANTHER" id="PTHR33120">
    <property type="entry name" value="EXPRESSED PROTEIN-RELATED"/>
    <property type="match status" value="1"/>
</dbReference>
<feature type="domain" description="PIR2-like helical" evidence="3">
    <location>
        <begin position="62"/>
        <end position="149"/>
    </location>
</feature>
<proteinExistence type="predicted"/>
<feature type="region of interest" description="Disordered" evidence="1">
    <location>
        <begin position="1"/>
        <end position="21"/>
    </location>
</feature>
<dbReference type="PANTHER" id="PTHR33120:SF57">
    <property type="entry name" value="PIR2-LIKE HELICAL DOMAIN-CONTAINING PROTEIN"/>
    <property type="match status" value="1"/>
</dbReference>
<dbReference type="InterPro" id="IPR022059">
    <property type="entry name" value="DUF3615"/>
</dbReference>
<reference evidence="4" key="1">
    <citation type="journal article" date="2018" name="DNA Res.">
        <title>Multiple hybrid de novo genome assembly of finger millet, an orphan allotetraploid crop.</title>
        <authorList>
            <person name="Hatakeyama M."/>
            <person name="Aluri S."/>
            <person name="Balachadran M.T."/>
            <person name="Sivarajan S.R."/>
            <person name="Patrignani A."/>
            <person name="Gruter S."/>
            <person name="Poveda L."/>
            <person name="Shimizu-Inatsugi R."/>
            <person name="Baeten J."/>
            <person name="Francoijs K.J."/>
            <person name="Nataraja K.N."/>
            <person name="Reddy Y.A.N."/>
            <person name="Phadnis S."/>
            <person name="Ravikumar R.L."/>
            <person name="Schlapbach R."/>
            <person name="Sreeman S.M."/>
            <person name="Shimizu K.K."/>
        </authorList>
    </citation>
    <scope>NUCLEOTIDE SEQUENCE</scope>
</reference>
<feature type="domain" description="DUF3615" evidence="2">
    <location>
        <begin position="510"/>
        <end position="614"/>
    </location>
</feature>
<protein>
    <submittedName>
        <fullName evidence="4">Uncharacterized protein</fullName>
    </submittedName>
</protein>
<evidence type="ECO:0000259" key="3">
    <source>
        <dbReference type="Pfam" id="PF20235"/>
    </source>
</evidence>
<reference evidence="4" key="2">
    <citation type="submission" date="2021-12" db="EMBL/GenBank/DDBJ databases">
        <title>Resequencing data analysis of finger millet.</title>
        <authorList>
            <person name="Hatakeyama M."/>
            <person name="Aluri S."/>
            <person name="Balachadran M.T."/>
            <person name="Sivarajan S.R."/>
            <person name="Poveda L."/>
            <person name="Shimizu-Inatsugi R."/>
            <person name="Schlapbach R."/>
            <person name="Sreeman S.M."/>
            <person name="Shimizu K.K."/>
        </authorList>
    </citation>
    <scope>NUCLEOTIDE SEQUENCE</scope>
</reference>
<sequence>MRPTSMGDLASPGGGSGSRIYGPRNFEDEFYLRMSKEEIRPVRATIDEVYSRVNLDENESSSHTAFCFGLLDPTSNLIVNTAITAASSTIAAPSPPHAEGNHDGEDMIKRSLDGLVAFLAYLFPYLPKAEATLYLAAANADPLAAALLIIDRRRIRKFNFCSGATMVAVETTLRYAAVASKHPDPHQLVTGWKLLSPHLKSLVSELSIISSATEHDAIAIVSRTLALATTTTNKLTSSSNTDDLVQLEQSWELASSRCVSPKPESLPPVRGAMKRMLLSTIHGFYLQALAMMPTAELRSRYHRSLLMGGYCYGPLDPVSNIIVNTIWYDETFPTSKEAVTLNMVSTDSLWRLVSRSFYGLISFLCTRYPDITPDQALHRLHASGAKLHVADHPDLIYGTHDDDDASVAEAYFAAATAAFHTNPLVQQEFLGSAGALPKLKLASEALKDGRQLTSEDLEFIAMLLCCSSTGSSFNRQQEAPPEKIKKWFFPKPTEYVHSFWEQHERVSKRVNAALHTYNKNRVQRYELHIICGVNELVSGPELCLGMFSNPRTFIFHHSHINFLATCEGGPPTLFFAECCNHDADDSSWCVPILPHRDAVRCIYCEDEGDRILHPAMKSFHGRGIEFERVLRGESPGTPCGNHYTNDLLVQGGSTNFVDSVYDVPDDYIYKNFCIDESDDGTQEDWFRAMMPQQCC</sequence>
<evidence type="ECO:0000313" key="5">
    <source>
        <dbReference type="Proteomes" id="UP001054889"/>
    </source>
</evidence>
<dbReference type="InterPro" id="IPR046527">
    <property type="entry name" value="PIR2-like_helical"/>
</dbReference>
<evidence type="ECO:0000259" key="2">
    <source>
        <dbReference type="Pfam" id="PF12274"/>
    </source>
</evidence>
<dbReference type="Proteomes" id="UP001054889">
    <property type="component" value="Unassembled WGS sequence"/>
</dbReference>
<evidence type="ECO:0000256" key="1">
    <source>
        <dbReference type="SAM" id="MobiDB-lite"/>
    </source>
</evidence>
<feature type="domain" description="PIR2-like helical" evidence="3">
    <location>
        <begin position="279"/>
        <end position="391"/>
    </location>
</feature>